<accession>A0A6J4HC56</accession>
<feature type="compositionally biased region" description="Basic and acidic residues" evidence="1">
    <location>
        <begin position="1"/>
        <end position="10"/>
    </location>
</feature>
<evidence type="ECO:0000256" key="1">
    <source>
        <dbReference type="SAM" id="MobiDB-lite"/>
    </source>
</evidence>
<proteinExistence type="predicted"/>
<gene>
    <name evidence="2" type="ORF">AVDCRST_MAG08-551</name>
</gene>
<feature type="compositionally biased region" description="Low complexity" evidence="1">
    <location>
        <begin position="20"/>
        <end position="32"/>
    </location>
</feature>
<protein>
    <submittedName>
        <fullName evidence="2">Uncharacterized protein</fullName>
    </submittedName>
</protein>
<dbReference type="EMBL" id="CADCTG010000057">
    <property type="protein sequence ID" value="CAA9219516.1"/>
    <property type="molecule type" value="Genomic_DNA"/>
</dbReference>
<sequence>MDDARVEKGAEAGLFGDRLPPSAAAPREAAPSGCLGHRAGLRRTLVGGGPAVLMGHELLEIVLLLALPRRRGDDRGGERAAAVFGIETHNQLVVGHGRQTSLRRGVL</sequence>
<evidence type="ECO:0000313" key="2">
    <source>
        <dbReference type="EMBL" id="CAA9219516.1"/>
    </source>
</evidence>
<dbReference type="AlphaFoldDB" id="A0A6J4HC56"/>
<feature type="region of interest" description="Disordered" evidence="1">
    <location>
        <begin position="1"/>
        <end position="35"/>
    </location>
</feature>
<organism evidence="2">
    <name type="scientific">uncultured Acetobacteraceae bacterium</name>
    <dbReference type="NCBI Taxonomy" id="169975"/>
    <lineage>
        <taxon>Bacteria</taxon>
        <taxon>Pseudomonadati</taxon>
        <taxon>Pseudomonadota</taxon>
        <taxon>Alphaproteobacteria</taxon>
        <taxon>Acetobacterales</taxon>
        <taxon>Acetobacteraceae</taxon>
        <taxon>environmental samples</taxon>
    </lineage>
</organism>
<reference evidence="2" key="1">
    <citation type="submission" date="2020-02" db="EMBL/GenBank/DDBJ databases">
        <authorList>
            <person name="Meier V. D."/>
        </authorList>
    </citation>
    <scope>NUCLEOTIDE SEQUENCE</scope>
    <source>
        <strain evidence="2">AVDCRST_MAG08</strain>
    </source>
</reference>
<name>A0A6J4HC56_9PROT</name>